<dbReference type="OrthoDB" id="671595at2759"/>
<dbReference type="Proteomes" id="UP000001070">
    <property type="component" value="Unassembled WGS sequence"/>
</dbReference>
<evidence type="ECO:0000259" key="7">
    <source>
        <dbReference type="SMART" id="SM00093"/>
    </source>
</evidence>
<dbReference type="HOGENOM" id="CLU_023330_0_1_1"/>
<evidence type="ECO:0000256" key="5">
    <source>
        <dbReference type="SAM" id="MobiDB-lite"/>
    </source>
</evidence>
<dbReference type="InterPro" id="IPR042185">
    <property type="entry name" value="Serpin_sf_2"/>
</dbReference>
<dbReference type="SUPFAM" id="SSF56574">
    <property type="entry name" value="Serpins"/>
    <property type="match status" value="1"/>
</dbReference>
<dbReference type="GO" id="GO:0160035">
    <property type="term" value="P:negative regulation of Toll receptor ligand protein activation cascade"/>
    <property type="evidence" value="ECO:0007669"/>
    <property type="project" value="EnsemblMetazoa"/>
</dbReference>
<proteinExistence type="inferred from homology"/>
<dbReference type="OMA" id="FSKNAMA"/>
<dbReference type="Gene3D" id="3.30.497.10">
    <property type="entry name" value="Antithrombin, subunit I, domain 2"/>
    <property type="match status" value="1"/>
</dbReference>
<dbReference type="GO" id="GO:0045824">
    <property type="term" value="P:negative regulation of innate immune response"/>
    <property type="evidence" value="ECO:0007669"/>
    <property type="project" value="EnsemblMetazoa"/>
</dbReference>
<dbReference type="InterPro" id="IPR023795">
    <property type="entry name" value="Serpin_CS"/>
</dbReference>
<evidence type="ECO:0000256" key="4">
    <source>
        <dbReference type="RuleBase" id="RU000411"/>
    </source>
</evidence>
<dbReference type="KEGG" id="dgr:6560059"/>
<dbReference type="PANTHER" id="PTHR11461">
    <property type="entry name" value="SERINE PROTEASE INHIBITOR, SERPIN"/>
    <property type="match status" value="1"/>
</dbReference>
<keyword evidence="3" id="KW-0722">Serine protease inhibitor</keyword>
<comment type="similarity">
    <text evidence="1 4">Belongs to the serpin family.</text>
</comment>
<evidence type="ECO:0000313" key="9">
    <source>
        <dbReference type="Proteomes" id="UP000001070"/>
    </source>
</evidence>
<accession>B4J400</accession>
<keyword evidence="6" id="KW-0732">Signal</keyword>
<keyword evidence="9" id="KW-1185">Reference proteome</keyword>
<dbReference type="SMART" id="SM00093">
    <property type="entry name" value="SERPIN"/>
    <property type="match status" value="1"/>
</dbReference>
<dbReference type="InParanoid" id="B4J400"/>
<feature type="compositionally biased region" description="Low complexity" evidence="5">
    <location>
        <begin position="135"/>
        <end position="144"/>
    </location>
</feature>
<dbReference type="InterPro" id="IPR023796">
    <property type="entry name" value="Serpin_dom"/>
</dbReference>
<dbReference type="InterPro" id="IPR000215">
    <property type="entry name" value="Serpin_fam"/>
</dbReference>
<feature type="region of interest" description="Disordered" evidence="5">
    <location>
        <begin position="56"/>
        <end position="97"/>
    </location>
</feature>
<dbReference type="SMR" id="B4J400"/>
<feature type="compositionally biased region" description="Low complexity" evidence="5">
    <location>
        <begin position="67"/>
        <end position="82"/>
    </location>
</feature>
<dbReference type="GO" id="GO:0045861">
    <property type="term" value="P:negative regulation of proteolysis"/>
    <property type="evidence" value="ECO:0007669"/>
    <property type="project" value="EnsemblMetazoa"/>
</dbReference>
<evidence type="ECO:0000256" key="1">
    <source>
        <dbReference type="ARBA" id="ARBA00009500"/>
    </source>
</evidence>
<dbReference type="EMBL" id="CH916367">
    <property type="protein sequence ID" value="EDW01583.1"/>
    <property type="molecule type" value="Genomic_DNA"/>
</dbReference>
<feature type="chain" id="PRO_5002808027" evidence="6">
    <location>
        <begin position="28"/>
        <end position="525"/>
    </location>
</feature>
<feature type="domain" description="Serpin" evidence="7">
    <location>
        <begin position="159"/>
        <end position="518"/>
    </location>
</feature>
<evidence type="ECO:0000256" key="3">
    <source>
        <dbReference type="ARBA" id="ARBA00022900"/>
    </source>
</evidence>
<dbReference type="PROSITE" id="PS00284">
    <property type="entry name" value="SERPIN"/>
    <property type="match status" value="1"/>
</dbReference>
<feature type="region of interest" description="Disordered" evidence="5">
    <location>
        <begin position="132"/>
        <end position="151"/>
    </location>
</feature>
<dbReference type="eggNOG" id="KOG2392">
    <property type="taxonomic scope" value="Eukaryota"/>
</dbReference>
<dbReference type="InterPro" id="IPR036186">
    <property type="entry name" value="Serpin_sf"/>
</dbReference>
<dbReference type="Pfam" id="PF00079">
    <property type="entry name" value="Serpin"/>
    <property type="match status" value="1"/>
</dbReference>
<gene>
    <name evidence="8" type="primary">Dgri\GH20376</name>
    <name evidence="8" type="ORF">Dgri_GH20376</name>
</gene>
<feature type="signal peptide" evidence="6">
    <location>
        <begin position="1"/>
        <end position="27"/>
    </location>
</feature>
<sequence>MSCKYSSAILLLFSLCLFLFLFSGSVASTGIYARVNNVVYTNNAWLSNQPIDIRSRSGARAVKPTEQDQQNPQQDPQLTAQQSWNSQRSAQRPETSAGTVNLVPKTQLQQPNSAPALATAPAVTVLGVDRPNQASVQPSSSSSPTRPPAHYNYRERFSSKLFQPIARNNARKNVVFSPASMHSMLGLLYSVSSGQTSDELQRAGNFDIGKIEVAMDFKNVDQQHKKLVNTRLIVANKLYYNRELSAPNDRYEAFALEYYNSEIEAVDMKKPRNTAAEINQWVSRATNKIIRELVSPSDIDEQTEAMMVDAIYFKARWANEFSAMDTTPAKFRLNGVTPITVPMMYNDDIFAYAQLPELDATALELPYVDNDASMLLILPNQPNGLAQLERNLASTNHDLNAIAARLRREMVTVRVPKFRIEFEQDMSGPLQELGVRRMFTKQSEVDAMLMQPVRVSKVLQKAFIDVNEAGSEAAAASYAKFVPLSLPVQSLEFTADHPFLFAIRTPETVLFIGHVVQPLQATRSQ</sequence>
<dbReference type="FunCoup" id="B4J400">
    <property type="interactions" value="77"/>
</dbReference>
<dbReference type="AlphaFoldDB" id="B4J400"/>
<dbReference type="Gene3D" id="2.30.39.10">
    <property type="entry name" value="Alpha-1-antitrypsin, domain 1"/>
    <property type="match status" value="1"/>
</dbReference>
<dbReference type="PhylomeDB" id="B4J400"/>
<evidence type="ECO:0000256" key="2">
    <source>
        <dbReference type="ARBA" id="ARBA00022690"/>
    </source>
</evidence>
<dbReference type="PANTHER" id="PTHR11461:SF211">
    <property type="entry name" value="GH10112P-RELATED"/>
    <property type="match status" value="1"/>
</dbReference>
<feature type="compositionally biased region" description="Polar residues" evidence="5">
    <location>
        <begin position="83"/>
        <end position="97"/>
    </location>
</feature>
<evidence type="ECO:0000313" key="8">
    <source>
        <dbReference type="EMBL" id="EDW01583.1"/>
    </source>
</evidence>
<organism evidence="9">
    <name type="scientific">Drosophila grimshawi</name>
    <name type="common">Hawaiian fruit fly</name>
    <name type="synonym">Idiomyia grimshawi</name>
    <dbReference type="NCBI Taxonomy" id="7222"/>
    <lineage>
        <taxon>Eukaryota</taxon>
        <taxon>Metazoa</taxon>
        <taxon>Ecdysozoa</taxon>
        <taxon>Arthropoda</taxon>
        <taxon>Hexapoda</taxon>
        <taxon>Insecta</taxon>
        <taxon>Pterygota</taxon>
        <taxon>Neoptera</taxon>
        <taxon>Endopterygota</taxon>
        <taxon>Diptera</taxon>
        <taxon>Brachycera</taxon>
        <taxon>Muscomorpha</taxon>
        <taxon>Ephydroidea</taxon>
        <taxon>Drosophilidae</taxon>
        <taxon>Drosophila</taxon>
        <taxon>Hawaiian Drosophila</taxon>
    </lineage>
</organism>
<dbReference type="GO" id="GO:0005615">
    <property type="term" value="C:extracellular space"/>
    <property type="evidence" value="ECO:0007669"/>
    <property type="project" value="EnsemblMetazoa"/>
</dbReference>
<evidence type="ECO:0000256" key="6">
    <source>
        <dbReference type="SAM" id="SignalP"/>
    </source>
</evidence>
<dbReference type="InterPro" id="IPR042178">
    <property type="entry name" value="Serpin_sf_1"/>
</dbReference>
<dbReference type="CDD" id="cd19954">
    <property type="entry name" value="serpin42Dd-like_insects"/>
    <property type="match status" value="1"/>
</dbReference>
<reference evidence="8 9" key="1">
    <citation type="journal article" date="2007" name="Nature">
        <title>Evolution of genes and genomes on the Drosophila phylogeny.</title>
        <authorList>
            <consortium name="Drosophila 12 Genomes Consortium"/>
            <person name="Clark A.G."/>
            <person name="Eisen M.B."/>
            <person name="Smith D.R."/>
            <person name="Bergman C.M."/>
            <person name="Oliver B."/>
            <person name="Markow T.A."/>
            <person name="Kaufman T.C."/>
            <person name="Kellis M."/>
            <person name="Gelbart W."/>
            <person name="Iyer V.N."/>
            <person name="Pollard D.A."/>
            <person name="Sackton T.B."/>
            <person name="Larracuente A.M."/>
            <person name="Singh N.D."/>
            <person name="Abad J.P."/>
            <person name="Abt D.N."/>
            <person name="Adryan B."/>
            <person name="Aguade M."/>
            <person name="Akashi H."/>
            <person name="Anderson W.W."/>
            <person name="Aquadro C.F."/>
            <person name="Ardell D.H."/>
            <person name="Arguello R."/>
            <person name="Artieri C.G."/>
            <person name="Barbash D.A."/>
            <person name="Barker D."/>
            <person name="Barsanti P."/>
            <person name="Batterham P."/>
            <person name="Batzoglou S."/>
            <person name="Begun D."/>
            <person name="Bhutkar A."/>
            <person name="Blanco E."/>
            <person name="Bosak S.A."/>
            <person name="Bradley R.K."/>
            <person name="Brand A.D."/>
            <person name="Brent M.R."/>
            <person name="Brooks A.N."/>
            <person name="Brown R.H."/>
            <person name="Butlin R.K."/>
            <person name="Caggese C."/>
            <person name="Calvi B.R."/>
            <person name="Bernardo de Carvalho A."/>
            <person name="Caspi A."/>
            <person name="Castrezana S."/>
            <person name="Celniker S.E."/>
            <person name="Chang J.L."/>
            <person name="Chapple C."/>
            <person name="Chatterji S."/>
            <person name="Chinwalla A."/>
            <person name="Civetta A."/>
            <person name="Clifton S.W."/>
            <person name="Comeron J.M."/>
            <person name="Costello J.C."/>
            <person name="Coyne J.A."/>
            <person name="Daub J."/>
            <person name="David R.G."/>
            <person name="Delcher A.L."/>
            <person name="Delehaunty K."/>
            <person name="Do C.B."/>
            <person name="Ebling H."/>
            <person name="Edwards K."/>
            <person name="Eickbush T."/>
            <person name="Evans J.D."/>
            <person name="Filipski A."/>
            <person name="Findeiss S."/>
            <person name="Freyhult E."/>
            <person name="Fulton L."/>
            <person name="Fulton R."/>
            <person name="Garcia A.C."/>
            <person name="Gardiner A."/>
            <person name="Garfield D.A."/>
            <person name="Garvin B.E."/>
            <person name="Gibson G."/>
            <person name="Gilbert D."/>
            <person name="Gnerre S."/>
            <person name="Godfrey J."/>
            <person name="Good R."/>
            <person name="Gotea V."/>
            <person name="Gravely B."/>
            <person name="Greenberg A.J."/>
            <person name="Griffiths-Jones S."/>
            <person name="Gross S."/>
            <person name="Guigo R."/>
            <person name="Gustafson E.A."/>
            <person name="Haerty W."/>
            <person name="Hahn M.W."/>
            <person name="Halligan D.L."/>
            <person name="Halpern A.L."/>
            <person name="Halter G.M."/>
            <person name="Han M.V."/>
            <person name="Heger A."/>
            <person name="Hillier L."/>
            <person name="Hinrichs A.S."/>
            <person name="Holmes I."/>
            <person name="Hoskins R.A."/>
            <person name="Hubisz M.J."/>
            <person name="Hultmark D."/>
            <person name="Huntley M.A."/>
            <person name="Jaffe D.B."/>
            <person name="Jagadeeshan S."/>
            <person name="Jeck W.R."/>
            <person name="Johnson J."/>
            <person name="Jones C.D."/>
            <person name="Jordan W.C."/>
            <person name="Karpen G.H."/>
            <person name="Kataoka E."/>
            <person name="Keightley P.D."/>
            <person name="Kheradpour P."/>
            <person name="Kirkness E.F."/>
            <person name="Koerich L.B."/>
            <person name="Kristiansen K."/>
            <person name="Kudrna D."/>
            <person name="Kulathinal R.J."/>
            <person name="Kumar S."/>
            <person name="Kwok R."/>
            <person name="Lander E."/>
            <person name="Langley C.H."/>
            <person name="Lapoint R."/>
            <person name="Lazzaro B.P."/>
            <person name="Lee S.J."/>
            <person name="Levesque L."/>
            <person name="Li R."/>
            <person name="Lin C.F."/>
            <person name="Lin M.F."/>
            <person name="Lindblad-Toh K."/>
            <person name="Llopart A."/>
            <person name="Long M."/>
            <person name="Low L."/>
            <person name="Lozovsky E."/>
            <person name="Lu J."/>
            <person name="Luo M."/>
            <person name="Machado C.A."/>
            <person name="Makalowski W."/>
            <person name="Marzo M."/>
            <person name="Matsuda M."/>
            <person name="Matzkin L."/>
            <person name="McAllister B."/>
            <person name="McBride C.S."/>
            <person name="McKernan B."/>
            <person name="McKernan K."/>
            <person name="Mendez-Lago M."/>
            <person name="Minx P."/>
            <person name="Mollenhauer M.U."/>
            <person name="Montooth K."/>
            <person name="Mount S.M."/>
            <person name="Mu X."/>
            <person name="Myers E."/>
            <person name="Negre B."/>
            <person name="Newfeld S."/>
            <person name="Nielsen R."/>
            <person name="Noor M.A."/>
            <person name="O'Grady P."/>
            <person name="Pachter L."/>
            <person name="Papaceit M."/>
            <person name="Parisi M.J."/>
            <person name="Parisi M."/>
            <person name="Parts L."/>
            <person name="Pedersen J.S."/>
            <person name="Pesole G."/>
            <person name="Phillippy A.M."/>
            <person name="Ponting C.P."/>
            <person name="Pop M."/>
            <person name="Porcelli D."/>
            <person name="Powell J.R."/>
            <person name="Prohaska S."/>
            <person name="Pruitt K."/>
            <person name="Puig M."/>
            <person name="Quesneville H."/>
            <person name="Ram K.R."/>
            <person name="Rand D."/>
            <person name="Rasmussen M.D."/>
            <person name="Reed L.K."/>
            <person name="Reenan R."/>
            <person name="Reily A."/>
            <person name="Remington K.A."/>
            <person name="Rieger T.T."/>
            <person name="Ritchie M.G."/>
            <person name="Robin C."/>
            <person name="Rogers Y.H."/>
            <person name="Rohde C."/>
            <person name="Rozas J."/>
            <person name="Rubenfield M.J."/>
            <person name="Ruiz A."/>
            <person name="Russo S."/>
            <person name="Salzberg S.L."/>
            <person name="Sanchez-Gracia A."/>
            <person name="Saranga D.J."/>
            <person name="Sato H."/>
            <person name="Schaeffer S.W."/>
            <person name="Schatz M.C."/>
            <person name="Schlenke T."/>
            <person name="Schwartz R."/>
            <person name="Segarra C."/>
            <person name="Singh R.S."/>
            <person name="Sirot L."/>
            <person name="Sirota M."/>
            <person name="Sisneros N.B."/>
            <person name="Smith C.D."/>
            <person name="Smith T.F."/>
            <person name="Spieth J."/>
            <person name="Stage D.E."/>
            <person name="Stark A."/>
            <person name="Stephan W."/>
            <person name="Strausberg R.L."/>
            <person name="Strempel S."/>
            <person name="Sturgill D."/>
            <person name="Sutton G."/>
            <person name="Sutton G.G."/>
            <person name="Tao W."/>
            <person name="Teichmann S."/>
            <person name="Tobari Y.N."/>
            <person name="Tomimura Y."/>
            <person name="Tsolas J.M."/>
            <person name="Valente V.L."/>
            <person name="Venter E."/>
            <person name="Venter J.C."/>
            <person name="Vicario S."/>
            <person name="Vieira F.G."/>
            <person name="Vilella A.J."/>
            <person name="Villasante A."/>
            <person name="Walenz B."/>
            <person name="Wang J."/>
            <person name="Wasserman M."/>
            <person name="Watts T."/>
            <person name="Wilson D."/>
            <person name="Wilson R.K."/>
            <person name="Wing R.A."/>
            <person name="Wolfner M.F."/>
            <person name="Wong A."/>
            <person name="Wong G.K."/>
            <person name="Wu C.I."/>
            <person name="Wu G."/>
            <person name="Yamamoto D."/>
            <person name="Yang H.P."/>
            <person name="Yang S.P."/>
            <person name="Yorke J.A."/>
            <person name="Yoshida K."/>
            <person name="Zdobnov E."/>
            <person name="Zhang P."/>
            <person name="Zhang Y."/>
            <person name="Zimin A.V."/>
            <person name="Baldwin J."/>
            <person name="Abdouelleil A."/>
            <person name="Abdulkadir J."/>
            <person name="Abebe A."/>
            <person name="Abera B."/>
            <person name="Abreu J."/>
            <person name="Acer S.C."/>
            <person name="Aftuck L."/>
            <person name="Alexander A."/>
            <person name="An P."/>
            <person name="Anderson E."/>
            <person name="Anderson S."/>
            <person name="Arachi H."/>
            <person name="Azer M."/>
            <person name="Bachantsang P."/>
            <person name="Barry A."/>
            <person name="Bayul T."/>
            <person name="Berlin A."/>
            <person name="Bessette D."/>
            <person name="Bloom T."/>
            <person name="Blye J."/>
            <person name="Boguslavskiy L."/>
            <person name="Bonnet C."/>
            <person name="Boukhgalter B."/>
            <person name="Bourzgui I."/>
            <person name="Brown A."/>
            <person name="Cahill P."/>
            <person name="Channer S."/>
            <person name="Cheshatsang Y."/>
            <person name="Chuda L."/>
            <person name="Citroen M."/>
            <person name="Collymore A."/>
            <person name="Cooke P."/>
            <person name="Costello M."/>
            <person name="D'Aco K."/>
            <person name="Daza R."/>
            <person name="De Haan G."/>
            <person name="DeGray S."/>
            <person name="DeMaso C."/>
            <person name="Dhargay N."/>
            <person name="Dooley K."/>
            <person name="Dooley E."/>
            <person name="Doricent M."/>
            <person name="Dorje P."/>
            <person name="Dorjee K."/>
            <person name="Dupes A."/>
            <person name="Elong R."/>
            <person name="Falk J."/>
            <person name="Farina A."/>
            <person name="Faro S."/>
            <person name="Ferguson D."/>
            <person name="Fisher S."/>
            <person name="Foley C.D."/>
            <person name="Franke A."/>
            <person name="Friedrich D."/>
            <person name="Gadbois L."/>
            <person name="Gearin G."/>
            <person name="Gearin C.R."/>
            <person name="Giannoukos G."/>
            <person name="Goode T."/>
            <person name="Graham J."/>
            <person name="Grandbois E."/>
            <person name="Grewal S."/>
            <person name="Gyaltsen K."/>
            <person name="Hafez N."/>
            <person name="Hagos B."/>
            <person name="Hall J."/>
            <person name="Henson C."/>
            <person name="Hollinger A."/>
            <person name="Honan T."/>
            <person name="Huard M.D."/>
            <person name="Hughes L."/>
            <person name="Hurhula B."/>
            <person name="Husby M.E."/>
            <person name="Kamat A."/>
            <person name="Kanga B."/>
            <person name="Kashin S."/>
            <person name="Khazanovich D."/>
            <person name="Kisner P."/>
            <person name="Lance K."/>
            <person name="Lara M."/>
            <person name="Lee W."/>
            <person name="Lennon N."/>
            <person name="Letendre F."/>
            <person name="LeVine R."/>
            <person name="Lipovsky A."/>
            <person name="Liu X."/>
            <person name="Liu J."/>
            <person name="Liu S."/>
            <person name="Lokyitsang T."/>
            <person name="Lokyitsang Y."/>
            <person name="Lubonja R."/>
            <person name="Lui A."/>
            <person name="MacDonald P."/>
            <person name="Magnisalis V."/>
            <person name="Maru K."/>
            <person name="Matthews C."/>
            <person name="McCusker W."/>
            <person name="McDonough S."/>
            <person name="Mehta T."/>
            <person name="Meldrim J."/>
            <person name="Meneus L."/>
            <person name="Mihai O."/>
            <person name="Mihalev A."/>
            <person name="Mihova T."/>
            <person name="Mittelman R."/>
            <person name="Mlenga V."/>
            <person name="Montmayeur A."/>
            <person name="Mulrain L."/>
            <person name="Navidi A."/>
            <person name="Naylor J."/>
            <person name="Negash T."/>
            <person name="Nguyen T."/>
            <person name="Nguyen N."/>
            <person name="Nicol R."/>
            <person name="Norbu C."/>
            <person name="Norbu N."/>
            <person name="Novod N."/>
            <person name="O'Neill B."/>
            <person name="Osman S."/>
            <person name="Markiewicz E."/>
            <person name="Oyono O.L."/>
            <person name="Patti C."/>
            <person name="Phunkhang P."/>
            <person name="Pierre F."/>
            <person name="Priest M."/>
            <person name="Raghuraman S."/>
            <person name="Rege F."/>
            <person name="Reyes R."/>
            <person name="Rise C."/>
            <person name="Rogov P."/>
            <person name="Ross K."/>
            <person name="Ryan E."/>
            <person name="Settipalli S."/>
            <person name="Shea T."/>
            <person name="Sherpa N."/>
            <person name="Shi L."/>
            <person name="Shih D."/>
            <person name="Sparrow T."/>
            <person name="Spaulding J."/>
            <person name="Stalker J."/>
            <person name="Stange-Thomann N."/>
            <person name="Stavropoulos S."/>
            <person name="Stone C."/>
            <person name="Strader C."/>
            <person name="Tesfaye S."/>
            <person name="Thomson T."/>
            <person name="Thoulutsang Y."/>
            <person name="Thoulutsang D."/>
            <person name="Topham K."/>
            <person name="Topping I."/>
            <person name="Tsamla T."/>
            <person name="Vassiliev H."/>
            <person name="Vo A."/>
            <person name="Wangchuk T."/>
            <person name="Wangdi T."/>
            <person name="Weiand M."/>
            <person name="Wilkinson J."/>
            <person name="Wilson A."/>
            <person name="Yadav S."/>
            <person name="Young G."/>
            <person name="Yu Q."/>
            <person name="Zembek L."/>
            <person name="Zhong D."/>
            <person name="Zimmer A."/>
            <person name="Zwirko Z."/>
            <person name="Jaffe D.B."/>
            <person name="Alvarez P."/>
            <person name="Brockman W."/>
            <person name="Butler J."/>
            <person name="Chin C."/>
            <person name="Gnerre S."/>
            <person name="Grabherr M."/>
            <person name="Kleber M."/>
            <person name="Mauceli E."/>
            <person name="MacCallum I."/>
        </authorList>
    </citation>
    <scope>NUCLEOTIDE SEQUENCE [LARGE SCALE GENOMIC DNA]</scope>
    <source>
        <strain evidence="9">Tucson 15287-2541.00</strain>
    </source>
</reference>
<dbReference type="GO" id="GO:0004867">
    <property type="term" value="F:serine-type endopeptidase inhibitor activity"/>
    <property type="evidence" value="ECO:0007669"/>
    <property type="project" value="UniProtKB-KW"/>
</dbReference>
<protein>
    <submittedName>
        <fullName evidence="8">GH20376</fullName>
    </submittedName>
</protein>
<name>B4J400_DROGR</name>
<keyword evidence="2" id="KW-0646">Protease inhibitor</keyword>